<sequence length="317" mass="36352">MIELVRNEWMKIWRRPATIVMIGIILLVVAAIGIFTKYQENGLTVPNNENWKHGLELENKGYKEQLKDEALPEESVNYYKQQIALNEYRLKHDISTNTDYSVWDFVSDSSQLISLVALFTIIIAAGIVANEFNWGTVKLLLIRPISRTKILLSKYIMIIAFGLLLLVVLFLFSFILGAILFGLPEESYPYLAYYNGIVKEQSMIVHLIVYYGFNSISMLMLSTMAFMISTVFRNSSLAIGVAIFLMFMGSTATMLLASRFEWAKYILFANTDLLRYFDGVPMVSGMTITFSIIMLILYFCLFHFFAFFVFNKRDVAA</sequence>
<dbReference type="AlphaFoldDB" id="A0A2N0Z4J7"/>
<evidence type="ECO:0008006" key="4">
    <source>
        <dbReference type="Google" id="ProtNLM"/>
    </source>
</evidence>
<gene>
    <name evidence="2" type="ORF">CWS01_06485</name>
</gene>
<keyword evidence="1" id="KW-1133">Transmembrane helix</keyword>
<reference evidence="2 3" key="1">
    <citation type="journal article" date="2003" name="Int. J. Syst. Evol. Microbiol.">
        <title>Bacillus nealsonii sp. nov., isolated from a spacecraft-assembly facility, whose spores are gamma-radiation resistant.</title>
        <authorList>
            <person name="Venkateswaran K."/>
            <person name="Kempf M."/>
            <person name="Chen F."/>
            <person name="Satomi M."/>
            <person name="Nicholson W."/>
            <person name="Kern R."/>
        </authorList>
    </citation>
    <scope>NUCLEOTIDE SEQUENCE [LARGE SCALE GENOMIC DNA]</scope>
    <source>
        <strain evidence="2 3">FO-92</strain>
    </source>
</reference>
<accession>A0A2N0Z4J7</accession>
<organism evidence="2 3">
    <name type="scientific">Niallia nealsonii</name>
    <dbReference type="NCBI Taxonomy" id="115979"/>
    <lineage>
        <taxon>Bacteria</taxon>
        <taxon>Bacillati</taxon>
        <taxon>Bacillota</taxon>
        <taxon>Bacilli</taxon>
        <taxon>Bacillales</taxon>
        <taxon>Bacillaceae</taxon>
        <taxon>Niallia</taxon>
    </lineage>
</organism>
<protein>
    <recommendedName>
        <fullName evidence="4">ABC transporter permease</fullName>
    </recommendedName>
</protein>
<keyword evidence="1" id="KW-0812">Transmembrane</keyword>
<dbReference type="OrthoDB" id="8613028at2"/>
<dbReference type="PANTHER" id="PTHR37305">
    <property type="entry name" value="INTEGRAL MEMBRANE PROTEIN-RELATED"/>
    <property type="match status" value="1"/>
</dbReference>
<dbReference type="Pfam" id="PF12679">
    <property type="entry name" value="ABC2_membrane_2"/>
    <property type="match status" value="1"/>
</dbReference>
<feature type="transmembrane region" description="Helical" evidence="1">
    <location>
        <begin position="280"/>
        <end position="310"/>
    </location>
</feature>
<feature type="transmembrane region" description="Helical" evidence="1">
    <location>
        <begin position="12"/>
        <end position="35"/>
    </location>
</feature>
<evidence type="ECO:0000313" key="2">
    <source>
        <dbReference type="EMBL" id="PKG24445.1"/>
    </source>
</evidence>
<name>A0A2N0Z4J7_9BACI</name>
<feature type="transmembrane region" description="Helical" evidence="1">
    <location>
        <begin position="155"/>
        <end position="183"/>
    </location>
</feature>
<evidence type="ECO:0000313" key="3">
    <source>
        <dbReference type="Proteomes" id="UP000233375"/>
    </source>
</evidence>
<feature type="transmembrane region" description="Helical" evidence="1">
    <location>
        <begin position="203"/>
        <end position="225"/>
    </location>
</feature>
<comment type="caution">
    <text evidence="2">The sequence shown here is derived from an EMBL/GenBank/DDBJ whole genome shotgun (WGS) entry which is preliminary data.</text>
</comment>
<keyword evidence="3" id="KW-1185">Reference proteome</keyword>
<dbReference type="EMBL" id="PISE01000013">
    <property type="protein sequence ID" value="PKG24445.1"/>
    <property type="molecule type" value="Genomic_DNA"/>
</dbReference>
<evidence type="ECO:0000256" key="1">
    <source>
        <dbReference type="SAM" id="Phobius"/>
    </source>
</evidence>
<proteinExistence type="predicted"/>
<keyword evidence="1" id="KW-0472">Membrane</keyword>
<feature type="transmembrane region" description="Helical" evidence="1">
    <location>
        <begin position="237"/>
        <end position="260"/>
    </location>
</feature>
<dbReference type="Proteomes" id="UP000233375">
    <property type="component" value="Unassembled WGS sequence"/>
</dbReference>
<dbReference type="PANTHER" id="PTHR37305:SF1">
    <property type="entry name" value="MEMBRANE PROTEIN"/>
    <property type="match status" value="1"/>
</dbReference>
<feature type="transmembrane region" description="Helical" evidence="1">
    <location>
        <begin position="112"/>
        <end position="134"/>
    </location>
</feature>
<dbReference type="RefSeq" id="WP_101176383.1">
    <property type="nucleotide sequence ID" value="NZ_PISE01000013.1"/>
</dbReference>